<name>A0A3A0W0H2_STAGA</name>
<comment type="pathway">
    <text evidence="2 9">Amino-acid biosynthesis; L-tryptophan biosynthesis; L-tryptophan from chorismate: step 3/5.</text>
</comment>
<evidence type="ECO:0000256" key="8">
    <source>
        <dbReference type="ARBA" id="ARBA00023235"/>
    </source>
</evidence>
<dbReference type="GO" id="GO:0000162">
    <property type="term" value="P:L-tryptophan biosynthetic process"/>
    <property type="evidence" value="ECO:0007669"/>
    <property type="project" value="UniProtKB-UniRule"/>
</dbReference>
<comment type="similarity">
    <text evidence="9">Belongs to the TrpF family.</text>
</comment>
<dbReference type="InterPro" id="IPR001240">
    <property type="entry name" value="PRAI_dom"/>
</dbReference>
<evidence type="ECO:0000256" key="9">
    <source>
        <dbReference type="HAMAP-Rule" id="MF_00135"/>
    </source>
</evidence>
<dbReference type="Pfam" id="PF00697">
    <property type="entry name" value="PRAI"/>
    <property type="match status" value="1"/>
</dbReference>
<comment type="catalytic activity">
    <reaction evidence="1 9">
        <text>N-(5-phospho-beta-D-ribosyl)anthranilate = 1-(2-carboxyphenylamino)-1-deoxy-D-ribulose 5-phosphate</text>
        <dbReference type="Rhea" id="RHEA:21540"/>
        <dbReference type="ChEBI" id="CHEBI:18277"/>
        <dbReference type="ChEBI" id="CHEBI:58613"/>
        <dbReference type="EC" id="5.3.1.24"/>
    </reaction>
</comment>
<sequence>MKLKFCGFKTLEDVEKAKGLNIDAIGFIHYSKSKRFVDVPTIKQLTRLISNDIEKVVIVVNPDKSTLLDLINNTEITTIQLHGDESLETINYIKQLAPQMKVIKALPAKDSTTLQRSIAYYQQSVDLFIIDTPSKNYGGTGKVYDWTILQTLTDVKFLIAGGINFENIKKIERLNLQHMGYDIASGIETEGSKDINKMYEIIEHVKGVQHNG</sequence>
<dbReference type="GO" id="GO:0004640">
    <property type="term" value="F:phosphoribosylanthranilate isomerase activity"/>
    <property type="evidence" value="ECO:0007669"/>
    <property type="project" value="UniProtKB-UniRule"/>
</dbReference>
<evidence type="ECO:0000259" key="10">
    <source>
        <dbReference type="Pfam" id="PF00697"/>
    </source>
</evidence>
<reference evidence="11 12" key="1">
    <citation type="journal article" date="2016" name="Front. Microbiol.">
        <title>Comprehensive Phylogenetic Analysis of Bovine Non-aureus Staphylococci Species Based on Whole-Genome Sequencing.</title>
        <authorList>
            <person name="Naushad S."/>
            <person name="Barkema H.W."/>
            <person name="Luby C."/>
            <person name="Condas L.A."/>
            <person name="Nobrega D.B."/>
            <person name="Carson D.A."/>
            <person name="De Buck J."/>
        </authorList>
    </citation>
    <scope>NUCLEOTIDE SEQUENCE [LARGE SCALE GENOMIC DNA]</scope>
    <source>
        <strain evidence="11 12">SNUC 4781</strain>
    </source>
</reference>
<dbReference type="RefSeq" id="WP_119485739.1">
    <property type="nucleotide sequence ID" value="NZ_QYJN01000005.1"/>
</dbReference>
<dbReference type="InterPro" id="IPR044643">
    <property type="entry name" value="TrpF_fam"/>
</dbReference>
<dbReference type="PANTHER" id="PTHR42894">
    <property type="entry name" value="N-(5'-PHOSPHORIBOSYL)ANTHRANILATE ISOMERASE"/>
    <property type="match status" value="1"/>
</dbReference>
<evidence type="ECO:0000313" key="12">
    <source>
        <dbReference type="Proteomes" id="UP000265541"/>
    </source>
</evidence>
<dbReference type="OrthoDB" id="9786954at2"/>
<dbReference type="Proteomes" id="UP000265541">
    <property type="component" value="Unassembled WGS sequence"/>
</dbReference>
<dbReference type="EC" id="5.3.1.24" evidence="3 9"/>
<feature type="domain" description="N-(5'phosphoribosyl) anthranilate isomerase (PRAI)" evidence="10">
    <location>
        <begin position="4"/>
        <end position="203"/>
    </location>
</feature>
<evidence type="ECO:0000256" key="2">
    <source>
        <dbReference type="ARBA" id="ARBA00004664"/>
    </source>
</evidence>
<keyword evidence="6 9" id="KW-0822">Tryptophan biosynthesis</keyword>
<dbReference type="InterPro" id="IPR013785">
    <property type="entry name" value="Aldolase_TIM"/>
</dbReference>
<keyword evidence="7 9" id="KW-0057">Aromatic amino acid biosynthesis</keyword>
<evidence type="ECO:0000256" key="6">
    <source>
        <dbReference type="ARBA" id="ARBA00022822"/>
    </source>
</evidence>
<dbReference type="AlphaFoldDB" id="A0A3A0W0H2"/>
<dbReference type="HAMAP" id="MF_00135">
    <property type="entry name" value="PRAI"/>
    <property type="match status" value="1"/>
</dbReference>
<dbReference type="NCBIfam" id="NF010563">
    <property type="entry name" value="PRK13958.1"/>
    <property type="match status" value="1"/>
</dbReference>
<keyword evidence="5 9" id="KW-0028">Amino-acid biosynthesis</keyword>
<dbReference type="PANTHER" id="PTHR42894:SF1">
    <property type="entry name" value="N-(5'-PHOSPHORIBOSYL)ANTHRANILATE ISOMERASE"/>
    <property type="match status" value="1"/>
</dbReference>
<dbReference type="EMBL" id="QYJN01000005">
    <property type="protein sequence ID" value="RIP33408.1"/>
    <property type="molecule type" value="Genomic_DNA"/>
</dbReference>
<evidence type="ECO:0000313" key="11">
    <source>
        <dbReference type="EMBL" id="RIP33408.1"/>
    </source>
</evidence>
<evidence type="ECO:0000256" key="7">
    <source>
        <dbReference type="ARBA" id="ARBA00023141"/>
    </source>
</evidence>
<dbReference type="Gene3D" id="3.20.20.70">
    <property type="entry name" value="Aldolase class I"/>
    <property type="match status" value="1"/>
</dbReference>
<evidence type="ECO:0000256" key="4">
    <source>
        <dbReference type="ARBA" id="ARBA00022272"/>
    </source>
</evidence>
<protein>
    <recommendedName>
        <fullName evidence="4 9">N-(5'-phosphoribosyl)anthranilate isomerase</fullName>
        <shortName evidence="9">PRAI</shortName>
        <ecNumber evidence="3 9">5.3.1.24</ecNumber>
    </recommendedName>
</protein>
<evidence type="ECO:0000256" key="3">
    <source>
        <dbReference type="ARBA" id="ARBA00012572"/>
    </source>
</evidence>
<comment type="caution">
    <text evidence="11">The sequence shown here is derived from an EMBL/GenBank/DDBJ whole genome shotgun (WGS) entry which is preliminary data.</text>
</comment>
<gene>
    <name evidence="9" type="primary">trpF</name>
    <name evidence="11" type="ORF">BUZ14_09850</name>
</gene>
<dbReference type="UniPathway" id="UPA00035">
    <property type="reaction ID" value="UER00042"/>
</dbReference>
<evidence type="ECO:0000256" key="1">
    <source>
        <dbReference type="ARBA" id="ARBA00001164"/>
    </source>
</evidence>
<proteinExistence type="inferred from homology"/>
<dbReference type="CDD" id="cd00405">
    <property type="entry name" value="PRAI"/>
    <property type="match status" value="1"/>
</dbReference>
<accession>A0A3A0W0H2</accession>
<keyword evidence="8 9" id="KW-0413">Isomerase</keyword>
<dbReference type="InterPro" id="IPR011060">
    <property type="entry name" value="RibuloseP-bd_barrel"/>
</dbReference>
<organism evidence="11 12">
    <name type="scientific">Staphylococcus gallinarum</name>
    <dbReference type="NCBI Taxonomy" id="1293"/>
    <lineage>
        <taxon>Bacteria</taxon>
        <taxon>Bacillati</taxon>
        <taxon>Bacillota</taxon>
        <taxon>Bacilli</taxon>
        <taxon>Bacillales</taxon>
        <taxon>Staphylococcaceae</taxon>
        <taxon>Staphylococcus</taxon>
    </lineage>
</organism>
<evidence type="ECO:0000256" key="5">
    <source>
        <dbReference type="ARBA" id="ARBA00022605"/>
    </source>
</evidence>
<dbReference type="SUPFAM" id="SSF51366">
    <property type="entry name" value="Ribulose-phoshate binding barrel"/>
    <property type="match status" value="1"/>
</dbReference>